<dbReference type="OrthoDB" id="9008668at2"/>
<protein>
    <submittedName>
        <fullName evidence="2">Uncharacterized protein DUF4440</fullName>
    </submittedName>
</protein>
<evidence type="ECO:0000259" key="1">
    <source>
        <dbReference type="Pfam" id="PF14534"/>
    </source>
</evidence>
<feature type="domain" description="DUF4440" evidence="1">
    <location>
        <begin position="37"/>
        <end position="139"/>
    </location>
</feature>
<reference evidence="2 3" key="1">
    <citation type="submission" date="2019-07" db="EMBL/GenBank/DDBJ databases">
        <title>Genome sequencing of lignin-degrading bacterial isolates.</title>
        <authorList>
            <person name="Gladden J."/>
        </authorList>
    </citation>
    <scope>NUCLEOTIDE SEQUENCE [LARGE SCALE GENOMIC DNA]</scope>
    <source>
        <strain evidence="2 3">J11</strain>
    </source>
</reference>
<dbReference type="Pfam" id="PF14534">
    <property type="entry name" value="DUF4440"/>
    <property type="match status" value="1"/>
</dbReference>
<evidence type="ECO:0000313" key="2">
    <source>
        <dbReference type="EMBL" id="TWG85804.1"/>
    </source>
</evidence>
<sequence>MDGALIDRRAFAALLAVILMAIVNPLRADEAADHAALLKAEQDWLKATESGNRAVLERLLHPSFVNISPLGGIRNRLESLAAGTPPPGSSQTLTELKVRTYRDAAVVTGVNRYRSNAQSKPTEVVFTDVFIRTPQGWQVVSSHNSIRPPVVQER</sequence>
<keyword evidence="3" id="KW-1185">Reference proteome</keyword>
<accession>A0A562BKT9</accession>
<dbReference type="InterPro" id="IPR032710">
    <property type="entry name" value="NTF2-like_dom_sf"/>
</dbReference>
<dbReference type="SUPFAM" id="SSF54427">
    <property type="entry name" value="NTF2-like"/>
    <property type="match status" value="1"/>
</dbReference>
<name>A0A562BKT9_9BURK</name>
<organism evidence="2 3">
    <name type="scientific">Cupriavidus gilardii J11</name>
    <dbReference type="NCBI Taxonomy" id="936133"/>
    <lineage>
        <taxon>Bacteria</taxon>
        <taxon>Pseudomonadati</taxon>
        <taxon>Pseudomonadota</taxon>
        <taxon>Betaproteobacteria</taxon>
        <taxon>Burkholderiales</taxon>
        <taxon>Burkholderiaceae</taxon>
        <taxon>Cupriavidus</taxon>
    </lineage>
</organism>
<dbReference type="Proteomes" id="UP000318141">
    <property type="component" value="Unassembled WGS sequence"/>
</dbReference>
<evidence type="ECO:0000313" key="3">
    <source>
        <dbReference type="Proteomes" id="UP000318141"/>
    </source>
</evidence>
<dbReference type="Gene3D" id="3.10.450.50">
    <property type="match status" value="1"/>
</dbReference>
<proteinExistence type="predicted"/>
<dbReference type="InterPro" id="IPR027843">
    <property type="entry name" value="DUF4440"/>
</dbReference>
<gene>
    <name evidence="2" type="ORF">L602_002300000840</name>
</gene>
<comment type="caution">
    <text evidence="2">The sequence shown here is derived from an EMBL/GenBank/DDBJ whole genome shotgun (WGS) entry which is preliminary data.</text>
</comment>
<dbReference type="EMBL" id="VLJN01000016">
    <property type="protein sequence ID" value="TWG85804.1"/>
    <property type="molecule type" value="Genomic_DNA"/>
</dbReference>
<dbReference type="AlphaFoldDB" id="A0A562BKT9"/>